<dbReference type="GO" id="GO:0005886">
    <property type="term" value="C:plasma membrane"/>
    <property type="evidence" value="ECO:0007669"/>
    <property type="project" value="UniProtKB-SubCell"/>
</dbReference>
<proteinExistence type="predicted"/>
<evidence type="ECO:0000256" key="5">
    <source>
        <dbReference type="ARBA" id="ARBA00023136"/>
    </source>
</evidence>
<accession>A0A643K0P1</accession>
<dbReference type="PRINTS" id="PR01035">
    <property type="entry name" value="TCRTETA"/>
</dbReference>
<dbReference type="GO" id="GO:0022857">
    <property type="term" value="F:transmembrane transporter activity"/>
    <property type="evidence" value="ECO:0007669"/>
    <property type="project" value="InterPro"/>
</dbReference>
<keyword evidence="4 6" id="KW-1133">Transmembrane helix</keyword>
<dbReference type="Gene3D" id="1.20.1250.20">
    <property type="entry name" value="MFS general substrate transporter like domains"/>
    <property type="match status" value="1"/>
</dbReference>
<feature type="transmembrane region" description="Helical" evidence="6">
    <location>
        <begin position="95"/>
        <end position="113"/>
    </location>
</feature>
<dbReference type="CDD" id="cd17474">
    <property type="entry name" value="MFS_YfmO_like"/>
    <property type="match status" value="1"/>
</dbReference>
<organism evidence="8">
    <name type="scientific">Haloferax sp. CBA1149</name>
    <dbReference type="NCBI Taxonomy" id="2650753"/>
    <lineage>
        <taxon>Archaea</taxon>
        <taxon>Methanobacteriati</taxon>
        <taxon>Methanobacteriota</taxon>
        <taxon>Stenosarchaea group</taxon>
        <taxon>Halobacteria</taxon>
        <taxon>Halobacteriales</taxon>
        <taxon>Haloferacaceae</taxon>
        <taxon>Haloferax</taxon>
    </lineage>
</organism>
<dbReference type="EMBL" id="VZUS01000001">
    <property type="protein sequence ID" value="KAB1189213.1"/>
    <property type="molecule type" value="Genomic_DNA"/>
</dbReference>
<keyword evidence="2" id="KW-1003">Cell membrane</keyword>
<dbReference type="InterPro" id="IPR020846">
    <property type="entry name" value="MFS_dom"/>
</dbReference>
<dbReference type="InterPro" id="IPR011701">
    <property type="entry name" value="MFS"/>
</dbReference>
<feature type="transmembrane region" description="Helical" evidence="6">
    <location>
        <begin position="120"/>
        <end position="142"/>
    </location>
</feature>
<feature type="domain" description="Major facilitator superfamily (MFS) profile" evidence="7">
    <location>
        <begin position="29"/>
        <end position="404"/>
    </location>
</feature>
<evidence type="ECO:0000256" key="2">
    <source>
        <dbReference type="ARBA" id="ARBA00022475"/>
    </source>
</evidence>
<feature type="transmembrane region" description="Helical" evidence="6">
    <location>
        <begin position="184"/>
        <end position="201"/>
    </location>
</feature>
<dbReference type="InterPro" id="IPR050189">
    <property type="entry name" value="MFS_Efflux_Transporters"/>
</dbReference>
<feature type="transmembrane region" description="Helical" evidence="6">
    <location>
        <begin position="294"/>
        <end position="311"/>
    </location>
</feature>
<evidence type="ECO:0000256" key="4">
    <source>
        <dbReference type="ARBA" id="ARBA00022989"/>
    </source>
</evidence>
<dbReference type="SUPFAM" id="SSF103473">
    <property type="entry name" value="MFS general substrate transporter"/>
    <property type="match status" value="1"/>
</dbReference>
<keyword evidence="5 6" id="KW-0472">Membrane</keyword>
<feature type="transmembrane region" description="Helical" evidence="6">
    <location>
        <begin position="229"/>
        <end position="250"/>
    </location>
</feature>
<evidence type="ECO:0000313" key="8">
    <source>
        <dbReference type="EMBL" id="KAB1189213.1"/>
    </source>
</evidence>
<keyword evidence="3 6" id="KW-0812">Transmembrane</keyword>
<evidence type="ECO:0000256" key="3">
    <source>
        <dbReference type="ARBA" id="ARBA00022692"/>
    </source>
</evidence>
<comment type="caution">
    <text evidence="8">The sequence shown here is derived from an EMBL/GenBank/DDBJ whole genome shotgun (WGS) entry which is preliminary data.</text>
</comment>
<dbReference type="PROSITE" id="PS50850">
    <property type="entry name" value="MFS"/>
    <property type="match status" value="1"/>
</dbReference>
<evidence type="ECO:0000256" key="1">
    <source>
        <dbReference type="ARBA" id="ARBA00004651"/>
    </source>
</evidence>
<reference evidence="8" key="1">
    <citation type="submission" date="2019-09" db="EMBL/GenBank/DDBJ databases">
        <title>Genomic analysis of Haloferax sp. CBA1149.</title>
        <authorList>
            <person name="Roh S.W."/>
        </authorList>
    </citation>
    <scope>NUCLEOTIDE SEQUENCE</scope>
    <source>
        <strain evidence="8">CBA1149</strain>
    </source>
</reference>
<dbReference type="InterPro" id="IPR001958">
    <property type="entry name" value="Tet-R_TetA/multi-R_MdtG-like"/>
</dbReference>
<dbReference type="Pfam" id="PF07690">
    <property type="entry name" value="MFS_1"/>
    <property type="match status" value="2"/>
</dbReference>
<feature type="transmembrane region" description="Helical" evidence="6">
    <location>
        <begin position="379"/>
        <end position="402"/>
    </location>
</feature>
<dbReference type="PANTHER" id="PTHR43124">
    <property type="entry name" value="PURINE EFFLUX PUMP PBUE"/>
    <property type="match status" value="1"/>
</dbReference>
<dbReference type="InterPro" id="IPR036259">
    <property type="entry name" value="MFS_trans_sf"/>
</dbReference>
<feature type="transmembrane region" description="Helical" evidence="6">
    <location>
        <begin position="66"/>
        <end position="83"/>
    </location>
</feature>
<gene>
    <name evidence="8" type="ORF">Hfx1149_04050</name>
</gene>
<name>A0A643K0P1_9EURY</name>
<evidence type="ECO:0000259" key="7">
    <source>
        <dbReference type="PROSITE" id="PS50850"/>
    </source>
</evidence>
<protein>
    <submittedName>
        <fullName evidence="8">MFS transporter</fullName>
    </submittedName>
</protein>
<dbReference type="AlphaFoldDB" id="A0A643K0P1"/>
<dbReference type="PANTHER" id="PTHR43124:SF3">
    <property type="entry name" value="CHLORAMPHENICOL EFFLUX PUMP RV0191"/>
    <property type="match status" value="1"/>
</dbReference>
<feature type="transmembrane region" description="Helical" evidence="6">
    <location>
        <begin position="318"/>
        <end position="337"/>
    </location>
</feature>
<feature type="transmembrane region" description="Helical" evidence="6">
    <location>
        <begin position="154"/>
        <end position="177"/>
    </location>
</feature>
<feature type="transmembrane region" description="Helical" evidence="6">
    <location>
        <begin position="32"/>
        <end position="54"/>
    </location>
</feature>
<sequence>MVDASLSVGHHLRVGFRRGDATLPWNSPTLRVVFASTLLAPLGIALISPGLPVIQAQFSLTDAETSLILSSYFLTGIVLSPFIGLLEDRIGRRAVLIPSLLVFSLTGAAIAYAPSYSVALGLRIVQGTAAAGIFISTVTLIGDTFEGVERTSVLGANTAVLSTGAAIFPILGGVLAATSWNAPFFVYLLGIPVALLAYIALDEPSVEHGTHSFGSFRQVFDALTPSEALLLYGSAFMIELLLFGAVFTAIPFQLSTGFGVRPVEIGLVVTAALIASAVAASQAGRLAKHLSDEMLIISGFAFAGVGLLFAWRAGSPTMLGLASVVFGAGWGLVLPSIDDEVSEFVPVEFRAEALSLRNSTTFLGRTIAPILFTALAPFWGYRLLLLVAGAVGFASGLVGWILSR</sequence>
<evidence type="ECO:0000256" key="6">
    <source>
        <dbReference type="SAM" id="Phobius"/>
    </source>
</evidence>
<comment type="subcellular location">
    <subcellularLocation>
        <location evidence="1">Cell membrane</location>
        <topology evidence="1">Multi-pass membrane protein</topology>
    </subcellularLocation>
</comment>
<feature type="transmembrane region" description="Helical" evidence="6">
    <location>
        <begin position="262"/>
        <end position="282"/>
    </location>
</feature>